<feature type="compositionally biased region" description="Basic and acidic residues" evidence="1">
    <location>
        <begin position="917"/>
        <end position="937"/>
    </location>
</feature>
<dbReference type="OrthoDB" id="6375767at2759"/>
<organism evidence="5 6">
    <name type="scientific">Trichoderma citrinoviride</name>
    <dbReference type="NCBI Taxonomy" id="58853"/>
    <lineage>
        <taxon>Eukaryota</taxon>
        <taxon>Fungi</taxon>
        <taxon>Dikarya</taxon>
        <taxon>Ascomycota</taxon>
        <taxon>Pezizomycotina</taxon>
        <taxon>Sordariomycetes</taxon>
        <taxon>Hypocreomycetidae</taxon>
        <taxon>Hypocreales</taxon>
        <taxon>Hypocreaceae</taxon>
        <taxon>Trichoderma</taxon>
    </lineage>
</organism>
<dbReference type="InterPro" id="IPR007123">
    <property type="entry name" value="Gelsolin-like_dom"/>
</dbReference>
<feature type="domain" description="Gelsolin-like" evidence="2">
    <location>
        <begin position="1308"/>
        <end position="1376"/>
    </location>
</feature>
<dbReference type="PANTHER" id="PTHR11977">
    <property type="entry name" value="VILLIN"/>
    <property type="match status" value="1"/>
</dbReference>
<dbReference type="GO" id="GO:0015629">
    <property type="term" value="C:actin cytoskeleton"/>
    <property type="evidence" value="ECO:0007669"/>
    <property type="project" value="TreeGrafter"/>
</dbReference>
<feature type="domain" description="DUF4045" evidence="3">
    <location>
        <begin position="2"/>
        <end position="672"/>
    </location>
</feature>
<gene>
    <name evidence="5" type="ORF">BBK36DRAFT_1159342</name>
</gene>
<dbReference type="GO" id="GO:0005546">
    <property type="term" value="F:phosphatidylinositol-4,5-bisphosphate binding"/>
    <property type="evidence" value="ECO:0007669"/>
    <property type="project" value="TreeGrafter"/>
</dbReference>
<accession>A0A2T4BAR3</accession>
<dbReference type="GO" id="GO:0008154">
    <property type="term" value="P:actin polymerization or depolymerization"/>
    <property type="evidence" value="ECO:0007669"/>
    <property type="project" value="TreeGrafter"/>
</dbReference>
<dbReference type="Pfam" id="PF13254">
    <property type="entry name" value="DUF4045"/>
    <property type="match status" value="1"/>
</dbReference>
<evidence type="ECO:0000256" key="1">
    <source>
        <dbReference type="SAM" id="MobiDB-lite"/>
    </source>
</evidence>
<evidence type="ECO:0000313" key="6">
    <source>
        <dbReference type="Proteomes" id="UP000241546"/>
    </source>
</evidence>
<evidence type="ECO:0000259" key="3">
    <source>
        <dbReference type="Pfam" id="PF13254"/>
    </source>
</evidence>
<dbReference type="GeneID" id="36602309"/>
<feature type="compositionally biased region" description="Polar residues" evidence="1">
    <location>
        <begin position="525"/>
        <end position="545"/>
    </location>
</feature>
<evidence type="ECO:0008006" key="7">
    <source>
        <dbReference type="Google" id="ProtNLM"/>
    </source>
</evidence>
<dbReference type="Proteomes" id="UP000241546">
    <property type="component" value="Unassembled WGS sequence"/>
</dbReference>
<evidence type="ECO:0000259" key="4">
    <source>
        <dbReference type="Pfam" id="PF25480"/>
    </source>
</evidence>
<feature type="compositionally biased region" description="Basic and acidic residues" evidence="1">
    <location>
        <begin position="25"/>
        <end position="49"/>
    </location>
</feature>
<dbReference type="InterPro" id="IPR057226">
    <property type="entry name" value="DUF7904"/>
</dbReference>
<feature type="compositionally biased region" description="Basic and acidic residues" evidence="1">
    <location>
        <begin position="118"/>
        <end position="133"/>
    </location>
</feature>
<feature type="compositionally biased region" description="Basic and acidic residues" evidence="1">
    <location>
        <begin position="86"/>
        <end position="102"/>
    </location>
</feature>
<dbReference type="PRINTS" id="PR00597">
    <property type="entry name" value="GELSOLIN"/>
</dbReference>
<feature type="compositionally biased region" description="Polar residues" evidence="1">
    <location>
        <begin position="1028"/>
        <end position="1050"/>
    </location>
</feature>
<feature type="compositionally biased region" description="Polar residues" evidence="1">
    <location>
        <begin position="745"/>
        <end position="769"/>
    </location>
</feature>
<feature type="compositionally biased region" description="Polar residues" evidence="1">
    <location>
        <begin position="983"/>
        <end position="993"/>
    </location>
</feature>
<feature type="compositionally biased region" description="Polar residues" evidence="1">
    <location>
        <begin position="266"/>
        <end position="276"/>
    </location>
</feature>
<feature type="compositionally biased region" description="Polar residues" evidence="1">
    <location>
        <begin position="51"/>
        <end position="75"/>
    </location>
</feature>
<dbReference type="InterPro" id="IPR029006">
    <property type="entry name" value="ADF-H/Gelsolin-like_dom_sf"/>
</dbReference>
<dbReference type="SUPFAM" id="SSF55753">
    <property type="entry name" value="Actin depolymerizing proteins"/>
    <property type="match status" value="3"/>
</dbReference>
<feature type="compositionally biased region" description="Polar residues" evidence="1">
    <location>
        <begin position="950"/>
        <end position="961"/>
    </location>
</feature>
<evidence type="ECO:0000259" key="2">
    <source>
        <dbReference type="Pfam" id="PF00626"/>
    </source>
</evidence>
<dbReference type="Gene3D" id="3.40.20.10">
    <property type="entry name" value="Severin"/>
    <property type="match status" value="3"/>
</dbReference>
<dbReference type="GO" id="GO:0051016">
    <property type="term" value="P:barbed-end actin filament capping"/>
    <property type="evidence" value="ECO:0007669"/>
    <property type="project" value="TreeGrafter"/>
</dbReference>
<dbReference type="PANTHER" id="PTHR11977:SF133">
    <property type="entry name" value="DUF4045 DOMAIN-CONTAINING PROTEIN"/>
    <property type="match status" value="1"/>
</dbReference>
<feature type="compositionally biased region" description="Low complexity" evidence="1">
    <location>
        <begin position="870"/>
        <end position="885"/>
    </location>
</feature>
<feature type="compositionally biased region" description="Polar residues" evidence="1">
    <location>
        <begin position="291"/>
        <end position="303"/>
    </location>
</feature>
<proteinExistence type="predicted"/>
<reference evidence="6" key="1">
    <citation type="submission" date="2016-07" db="EMBL/GenBank/DDBJ databases">
        <title>Multiple horizontal gene transfer events from other fungi enriched the ability of initially mycotrophic Trichoderma (Ascomycota) to feed on dead plant biomass.</title>
        <authorList>
            <consortium name="DOE Joint Genome Institute"/>
            <person name="Atanasova L."/>
            <person name="Chenthamara K."/>
            <person name="Zhang J."/>
            <person name="Grujic M."/>
            <person name="Henrissat B."/>
            <person name="Kuo A."/>
            <person name="Aerts A."/>
            <person name="Salamov A."/>
            <person name="Lipzen A."/>
            <person name="Labutti K."/>
            <person name="Barry K."/>
            <person name="Miao Y."/>
            <person name="Rahimi M.J."/>
            <person name="Shen Q."/>
            <person name="Grigoriev I.V."/>
            <person name="Kubicek C.P."/>
            <person name="Druzhinina I.S."/>
        </authorList>
    </citation>
    <scope>NUCLEOTIDE SEQUENCE [LARGE SCALE GENOMIC DNA]</scope>
    <source>
        <strain evidence="6">TUCIM 6016</strain>
    </source>
</reference>
<feature type="compositionally biased region" description="Basic and acidic residues" evidence="1">
    <location>
        <begin position="385"/>
        <end position="395"/>
    </location>
</feature>
<dbReference type="GO" id="GO:0051015">
    <property type="term" value="F:actin filament binding"/>
    <property type="evidence" value="ECO:0007669"/>
    <property type="project" value="InterPro"/>
</dbReference>
<feature type="compositionally biased region" description="Low complexity" evidence="1">
    <location>
        <begin position="729"/>
        <end position="744"/>
    </location>
</feature>
<keyword evidence="6" id="KW-1185">Reference proteome</keyword>
<feature type="compositionally biased region" description="Low complexity" evidence="1">
    <location>
        <begin position="1105"/>
        <end position="1123"/>
    </location>
</feature>
<feature type="region of interest" description="Disordered" evidence="1">
    <location>
        <begin position="670"/>
        <end position="1143"/>
    </location>
</feature>
<sequence>MSDEVSQFLEQVERLRGQQIEDDEMRAREREEFLAAKRERQARREERARSISPQKSSPANTPSPRLNRRTVNLSDTLRLDSTAGEYLDKLRERPTDSEKPLETDAQAGAMSYSTSTMKENEAPEDHDAKRGDDASATSRASPLAWQRRTTRSNSRPLSIVAAQNAAQSATHRSGVEGQEEPPSPTQPLSRDQIAQSLGSKDASWFRQTADRGADSAAAYRRNQVEDDDRLDMSSLSAQLPGMADSSAERPTSRSGESALSKLATPFTLNPPSFDNPTSEKREAESIAPTATGRTSPLRTTSPTKGMGGFVQSAMMKRSDSVKRWSVASPPGLTRPDNVATHRGSIDRGVPSRPQSMFIRDPPTTMTATPGTSRPASRPSSRPTSRHGEKDGEKRPKTPTSMSPPQPQKQERQELDDAALPMSPSKTMEPRRWSPTKSSWLESALNKPDSPKVPPKPASSQQPAWMVELSKNKAGRAGNPTPEPSKPAGPSHKHQVSIDGLMRSTPMGSRLNLNTTGLGGIYSPPGTHSVTARSSVQSFSTASTFSPGPERPRSKSRGALDQVRERRAESLSSTINPLAAKVKPDAPPKKDLDFRGNLKPRAAEAPVSKTQEPEFKSVFGTLRRTKTQNFKAPDELKDNILRGKASLNTTDGPQKSVIRDEFKDAIQKKRDDFRKSQIEGLGVAASTRIDKPKAPLPEALAVRAELGKSAAVPQQDAPRESRTPSGQSNKPESSRPSPPQRKSSQVNLARQSSPSVTPAESPLTEKTSLENAEPDTPARTETSLPSLPSLLKKKSAPGKLGGLADRFNPALAGMLARGPPPASSGSGNRAEGSGQGDGDVQPAQPGPQLTHMTKSRARGPRRKAPSNVGNSAASSAAAPAESSAASRQPAPFRKQSFSAPIEEKKPAFPLPQTAKPDVPIKLKPVEARKMELESRPVEPVRPLNLRRRQTETQIPINKIFQSQAPQKPEPEAPKKLDLKRVSQIFEQGKNTTAAAETPKTPGKLSPQKTGTWSPVKAGAPEPVKEPAKLTQQKTGPAKLTQQKTGPWSQPKQVERSLPDQRPSAINSLSEPKASTIDAAREPVSTAVKAPVPGPKPSSFNGPPKEVTTPPVSLPPVAALSPSLPRAQAEPPMASPTRPQTSHGSDVSAILHDFFGPPYEKVQCNIDPADILTNYPKSGAKGKTLSFHMFQIDGDGKQMIVPAYRERILFEEEMYVAGHNFTNDAGWKVREVYFWIGDEVPVDEEDVAEAVAQQEAKQLGGKLIKIRQGKETPEFLQALGGVVIVRRGSSNKFDSAAPSMLCGRRYNGQVAFDEVDFTTASLCSGFAYLITHSGNCYLWKGKGSDVDELGCARLIGMDLTATGQLIEYDEGSEPASFWAMFDGESKPHSADHWRLKPSYGKYSSRLFCSDVESRQQIYEISPFNQADMSTFNIYILDAFFEMYIIVGSQAQSQYASFRTALDFAQEYAVLAASMEDRPFIPISTVVLEGVPRDMKRVFRKWTDERCPTLLQTPSTEPGLRRGRSLRVVPLTQAILALKE</sequence>
<dbReference type="RefSeq" id="XP_024749619.1">
    <property type="nucleotide sequence ID" value="XM_024894191.1"/>
</dbReference>
<dbReference type="InterPro" id="IPR025118">
    <property type="entry name" value="DUF4045"/>
</dbReference>
<feature type="compositionally biased region" description="Low complexity" evidence="1">
    <location>
        <begin position="368"/>
        <end position="382"/>
    </location>
</feature>
<evidence type="ECO:0000313" key="5">
    <source>
        <dbReference type="EMBL" id="PTB66299.1"/>
    </source>
</evidence>
<dbReference type="SMART" id="SM00262">
    <property type="entry name" value="GEL"/>
    <property type="match status" value="3"/>
</dbReference>
<dbReference type="InterPro" id="IPR007122">
    <property type="entry name" value="Villin/Gelsolin"/>
</dbReference>
<feature type="region of interest" description="Disordered" evidence="1">
    <location>
        <begin position="1"/>
        <end position="613"/>
    </location>
</feature>
<dbReference type="GO" id="GO:0005737">
    <property type="term" value="C:cytoplasm"/>
    <property type="evidence" value="ECO:0007669"/>
    <property type="project" value="TreeGrafter"/>
</dbReference>
<feature type="compositionally biased region" description="Basic residues" evidence="1">
    <location>
        <begin position="852"/>
        <end position="863"/>
    </location>
</feature>
<feature type="compositionally biased region" description="Polar residues" evidence="1">
    <location>
        <begin position="186"/>
        <end position="198"/>
    </location>
</feature>
<dbReference type="Pfam" id="PF00626">
    <property type="entry name" value="Gelsolin"/>
    <property type="match status" value="1"/>
</dbReference>
<dbReference type="EMBL" id="KZ680213">
    <property type="protein sequence ID" value="PTB66299.1"/>
    <property type="molecule type" value="Genomic_DNA"/>
</dbReference>
<feature type="compositionally biased region" description="Basic and acidic residues" evidence="1">
    <location>
        <begin position="581"/>
        <end position="595"/>
    </location>
</feature>
<feature type="compositionally biased region" description="Basic and acidic residues" evidence="1">
    <location>
        <begin position="967"/>
        <end position="979"/>
    </location>
</feature>
<name>A0A2T4BAR3_9HYPO</name>
<dbReference type="Pfam" id="PF25480">
    <property type="entry name" value="DUF7904"/>
    <property type="match status" value="1"/>
</dbReference>
<feature type="domain" description="DUF7904" evidence="4">
    <location>
        <begin position="1187"/>
        <end position="1285"/>
    </location>
</feature>
<protein>
    <recommendedName>
        <fullName evidence="7">DUF4045 domain-containing protein</fullName>
    </recommendedName>
</protein>
<dbReference type="GO" id="GO:0051014">
    <property type="term" value="P:actin filament severing"/>
    <property type="evidence" value="ECO:0007669"/>
    <property type="project" value="TreeGrafter"/>
</dbReference>